<evidence type="ECO:0008006" key="4">
    <source>
        <dbReference type="Google" id="ProtNLM"/>
    </source>
</evidence>
<comment type="similarity">
    <text evidence="1">Belongs to the cycloisomerase 2 family.</text>
</comment>
<dbReference type="Gene3D" id="2.130.10.10">
    <property type="entry name" value="YVTN repeat-like/Quinoprotein amine dehydrogenase"/>
    <property type="match status" value="1"/>
</dbReference>
<dbReference type="GO" id="GO:0017057">
    <property type="term" value="F:6-phosphogluconolactonase activity"/>
    <property type="evidence" value="ECO:0007669"/>
    <property type="project" value="TreeGrafter"/>
</dbReference>
<evidence type="ECO:0000313" key="3">
    <source>
        <dbReference type="Proteomes" id="UP000051324"/>
    </source>
</evidence>
<keyword evidence="3" id="KW-1185">Reference proteome</keyword>
<dbReference type="PATRIC" id="fig|1423724.4.peg.839"/>
<dbReference type="PANTHER" id="PTHR30344">
    <property type="entry name" value="6-PHOSPHOGLUCONOLACTONASE-RELATED"/>
    <property type="match status" value="1"/>
</dbReference>
<accession>A0A0R1TWY9</accession>
<evidence type="ECO:0000256" key="1">
    <source>
        <dbReference type="ARBA" id="ARBA00005564"/>
    </source>
</evidence>
<dbReference type="Proteomes" id="UP000051324">
    <property type="component" value="Unassembled WGS sequence"/>
</dbReference>
<dbReference type="Pfam" id="PF10282">
    <property type="entry name" value="Lactonase"/>
    <property type="match status" value="1"/>
</dbReference>
<protein>
    <recommendedName>
        <fullName evidence="4">6-phosphogluconolactonase</fullName>
    </recommendedName>
</protein>
<name>A0A0R1TWY9_9LACO</name>
<dbReference type="STRING" id="1423724.FC32_GL000800"/>
<dbReference type="InterPro" id="IPR050282">
    <property type="entry name" value="Cycloisomerase_2"/>
</dbReference>
<dbReference type="RefSeq" id="WP_025086647.1">
    <property type="nucleotide sequence ID" value="NZ_AZFT01000053.1"/>
</dbReference>
<dbReference type="InterPro" id="IPR011048">
    <property type="entry name" value="Haem_d1_sf"/>
</dbReference>
<dbReference type="InterPro" id="IPR019405">
    <property type="entry name" value="Lactonase_7-beta_prop"/>
</dbReference>
<reference evidence="2 3" key="1">
    <citation type="journal article" date="2015" name="Genome Announc.">
        <title>Expanding the biotechnology potential of lactobacilli through comparative genomics of 213 strains and associated genera.</title>
        <authorList>
            <person name="Sun Z."/>
            <person name="Harris H.M."/>
            <person name="McCann A."/>
            <person name="Guo C."/>
            <person name="Argimon S."/>
            <person name="Zhang W."/>
            <person name="Yang X."/>
            <person name="Jeffery I.B."/>
            <person name="Cooney J.C."/>
            <person name="Kagawa T.F."/>
            <person name="Liu W."/>
            <person name="Song Y."/>
            <person name="Salvetti E."/>
            <person name="Wrobel A."/>
            <person name="Rasinkangas P."/>
            <person name="Parkhill J."/>
            <person name="Rea M.C."/>
            <person name="O'Sullivan O."/>
            <person name="Ritari J."/>
            <person name="Douillard F.P."/>
            <person name="Paul Ross R."/>
            <person name="Yang R."/>
            <person name="Briner A.E."/>
            <person name="Felis G.E."/>
            <person name="de Vos W.M."/>
            <person name="Barrangou R."/>
            <person name="Klaenhammer T.R."/>
            <person name="Caufield P.W."/>
            <person name="Cui Y."/>
            <person name="Zhang H."/>
            <person name="O'Toole P.W."/>
        </authorList>
    </citation>
    <scope>NUCLEOTIDE SEQUENCE [LARGE SCALE GENOMIC DNA]</scope>
    <source>
        <strain evidence="2 3">DSM 16634</strain>
    </source>
</reference>
<proteinExistence type="inferred from homology"/>
<organism evidence="2 3">
    <name type="scientific">Ligilactobacillus apodemi DSM 16634 = JCM 16172</name>
    <dbReference type="NCBI Taxonomy" id="1423724"/>
    <lineage>
        <taxon>Bacteria</taxon>
        <taxon>Bacillati</taxon>
        <taxon>Bacillota</taxon>
        <taxon>Bacilli</taxon>
        <taxon>Lactobacillales</taxon>
        <taxon>Lactobacillaceae</taxon>
        <taxon>Ligilactobacillus</taxon>
    </lineage>
</organism>
<dbReference type="AlphaFoldDB" id="A0A0R1TWY9"/>
<dbReference type="eggNOG" id="COG2706">
    <property type="taxonomic scope" value="Bacteria"/>
</dbReference>
<sequence length="343" mass="37648">MKENIYFGTYTKKSSQGIYRATFDPTTGTLSTPQPVVAVENPTYLTISPDNTLLTIAKEGPLGGIAAYDPSQDSYALLADALTEEPNPCYIAYDQKRHFIYTANYHTGQIKVYQFDNGKALTLCDTVTHKGYGPRHEQDSAHIHYTDLTPDGRLVAVDLGNDTITTYDVTETGKLKFVAVLKTKPGLGPRHLVFAPDNETAYLVGELSSTLSTLHYDKNGGTFALLNTVSTIPENWGQHNGAAAIKISQDGHFVYVSNRGHDSVAVFDVTTKKPQLLQLVDTKGAFPRDFALDLTDKFLVVVNQETDNISVYQRDQAQGTLTLLSQDIPLPEGVCVYFDPTNA</sequence>
<dbReference type="GO" id="GO:0005829">
    <property type="term" value="C:cytosol"/>
    <property type="evidence" value="ECO:0007669"/>
    <property type="project" value="TreeGrafter"/>
</dbReference>
<dbReference type="SUPFAM" id="SSF51004">
    <property type="entry name" value="C-terminal (heme d1) domain of cytochrome cd1-nitrite reductase"/>
    <property type="match status" value="1"/>
</dbReference>
<evidence type="ECO:0000313" key="2">
    <source>
        <dbReference type="EMBL" id="KRL83546.1"/>
    </source>
</evidence>
<dbReference type="EMBL" id="AZFT01000053">
    <property type="protein sequence ID" value="KRL83546.1"/>
    <property type="molecule type" value="Genomic_DNA"/>
</dbReference>
<dbReference type="InterPro" id="IPR015943">
    <property type="entry name" value="WD40/YVTN_repeat-like_dom_sf"/>
</dbReference>
<dbReference type="OrthoDB" id="9790815at2"/>
<comment type="caution">
    <text evidence="2">The sequence shown here is derived from an EMBL/GenBank/DDBJ whole genome shotgun (WGS) entry which is preliminary data.</text>
</comment>
<gene>
    <name evidence="2" type="ORF">FC32_GL000800</name>
</gene>
<dbReference type="PANTHER" id="PTHR30344:SF1">
    <property type="entry name" value="6-PHOSPHOGLUCONOLACTONASE"/>
    <property type="match status" value="1"/>
</dbReference>